<feature type="chain" id="PRO_5012914850" description="Reelin domain-containing protein" evidence="1">
    <location>
        <begin position="20"/>
        <end position="156"/>
    </location>
</feature>
<gene>
    <name evidence="3" type="ORF">BCR44DRAFT_101134</name>
</gene>
<feature type="domain" description="Reelin" evidence="2">
    <location>
        <begin position="44"/>
        <end position="155"/>
    </location>
</feature>
<evidence type="ECO:0000313" key="3">
    <source>
        <dbReference type="EMBL" id="ORZ31766.1"/>
    </source>
</evidence>
<dbReference type="InterPro" id="IPR042307">
    <property type="entry name" value="Reeler_sf"/>
</dbReference>
<accession>A0A1Y2HAY6</accession>
<keyword evidence="4" id="KW-1185">Reference proteome</keyword>
<dbReference type="Gene3D" id="2.60.40.4060">
    <property type="entry name" value="Reeler domain"/>
    <property type="match status" value="1"/>
</dbReference>
<dbReference type="Pfam" id="PF02014">
    <property type="entry name" value="Reeler"/>
    <property type="match status" value="1"/>
</dbReference>
<evidence type="ECO:0000259" key="2">
    <source>
        <dbReference type="Pfam" id="PF02014"/>
    </source>
</evidence>
<feature type="signal peptide" evidence="1">
    <location>
        <begin position="1"/>
        <end position="19"/>
    </location>
</feature>
<evidence type="ECO:0000313" key="4">
    <source>
        <dbReference type="Proteomes" id="UP000193411"/>
    </source>
</evidence>
<feature type="non-terminal residue" evidence="3">
    <location>
        <position position="156"/>
    </location>
</feature>
<protein>
    <recommendedName>
        <fullName evidence="2">Reelin domain-containing protein</fullName>
    </recommendedName>
</protein>
<dbReference type="AlphaFoldDB" id="A0A1Y2HAY6"/>
<reference evidence="3 4" key="1">
    <citation type="submission" date="2016-07" db="EMBL/GenBank/DDBJ databases">
        <title>Pervasive Adenine N6-methylation of Active Genes in Fungi.</title>
        <authorList>
            <consortium name="DOE Joint Genome Institute"/>
            <person name="Mondo S.J."/>
            <person name="Dannebaum R.O."/>
            <person name="Kuo R.C."/>
            <person name="Labutti K."/>
            <person name="Haridas S."/>
            <person name="Kuo A."/>
            <person name="Salamov A."/>
            <person name="Ahrendt S.R."/>
            <person name="Lipzen A."/>
            <person name="Sullivan W."/>
            <person name="Andreopoulos W.B."/>
            <person name="Clum A."/>
            <person name="Lindquist E."/>
            <person name="Daum C."/>
            <person name="Ramamoorthy G.K."/>
            <person name="Gryganskyi A."/>
            <person name="Culley D."/>
            <person name="Magnuson J.K."/>
            <person name="James T.Y."/>
            <person name="O'Malley M.A."/>
            <person name="Stajich J.E."/>
            <person name="Spatafora J.W."/>
            <person name="Visel A."/>
            <person name="Grigoriev I.V."/>
        </authorList>
    </citation>
    <scope>NUCLEOTIDE SEQUENCE [LARGE SCALE GENOMIC DNA]</scope>
    <source>
        <strain evidence="3 4">PL171</strain>
    </source>
</reference>
<dbReference type="EMBL" id="MCFL01000055">
    <property type="protein sequence ID" value="ORZ31766.1"/>
    <property type="molecule type" value="Genomic_DNA"/>
</dbReference>
<dbReference type="Proteomes" id="UP000193411">
    <property type="component" value="Unassembled WGS sequence"/>
</dbReference>
<comment type="caution">
    <text evidence="3">The sequence shown here is derived from an EMBL/GenBank/DDBJ whole genome shotgun (WGS) entry which is preliminary data.</text>
</comment>
<evidence type="ECO:0000256" key="1">
    <source>
        <dbReference type="SAM" id="SignalP"/>
    </source>
</evidence>
<name>A0A1Y2HAY6_9FUNG</name>
<sequence>MQSKTLLLALLALVASAVARPGGAPACGINEQRIQAGMGEPSGDRSFRLEASATEYTPGQPLTMKVTSTNAATRTYKGILLYVQPAAAANQRVGTFTIPQGHKDNTAPCAGANIQAGPGSVLTQSSSDDKPLGGDIVWTPPADANGDMVVRAVVVG</sequence>
<proteinExistence type="predicted"/>
<dbReference type="InterPro" id="IPR002861">
    <property type="entry name" value="Reeler_dom"/>
</dbReference>
<dbReference type="CDD" id="cd08544">
    <property type="entry name" value="Reeler"/>
    <property type="match status" value="1"/>
</dbReference>
<organism evidence="3 4">
    <name type="scientific">Catenaria anguillulae PL171</name>
    <dbReference type="NCBI Taxonomy" id="765915"/>
    <lineage>
        <taxon>Eukaryota</taxon>
        <taxon>Fungi</taxon>
        <taxon>Fungi incertae sedis</taxon>
        <taxon>Blastocladiomycota</taxon>
        <taxon>Blastocladiomycetes</taxon>
        <taxon>Blastocladiales</taxon>
        <taxon>Catenariaceae</taxon>
        <taxon>Catenaria</taxon>
    </lineage>
</organism>
<keyword evidence="1" id="KW-0732">Signal</keyword>
<dbReference type="OrthoDB" id="2157874at2759"/>